<feature type="chain" id="PRO_5019106475" description="CopL family metal-binding regulatory protein" evidence="1">
    <location>
        <begin position="22"/>
        <end position="117"/>
    </location>
</feature>
<evidence type="ECO:0008006" key="4">
    <source>
        <dbReference type="Google" id="ProtNLM"/>
    </source>
</evidence>
<proteinExistence type="predicted"/>
<keyword evidence="3" id="KW-1185">Reference proteome</keyword>
<gene>
    <name evidence="2" type="ORF">D1Z90_11245</name>
</gene>
<reference evidence="2 3" key="1">
    <citation type="submission" date="2018-09" db="EMBL/GenBank/DDBJ databases">
        <authorList>
            <person name="Wang F."/>
        </authorList>
    </citation>
    <scope>NUCLEOTIDE SEQUENCE [LARGE SCALE GENOMIC DNA]</scope>
    <source>
        <strain evidence="2 3">PLHSC7-2</strain>
    </source>
</reference>
<dbReference type="Proteomes" id="UP000283255">
    <property type="component" value="Unassembled WGS sequence"/>
</dbReference>
<name>A0A418YEB9_9GAMM</name>
<organism evidence="2 3">
    <name type="scientific">Motilimonas pumila</name>
    <dbReference type="NCBI Taxonomy" id="2303987"/>
    <lineage>
        <taxon>Bacteria</taxon>
        <taxon>Pseudomonadati</taxon>
        <taxon>Pseudomonadota</taxon>
        <taxon>Gammaproteobacteria</taxon>
        <taxon>Alteromonadales</taxon>
        <taxon>Alteromonadales genera incertae sedis</taxon>
        <taxon>Motilimonas</taxon>
    </lineage>
</organism>
<comment type="caution">
    <text evidence="2">The sequence shown here is derived from an EMBL/GenBank/DDBJ whole genome shotgun (WGS) entry which is preliminary data.</text>
</comment>
<dbReference type="EMBL" id="QZCH01000013">
    <property type="protein sequence ID" value="RJG47480.1"/>
    <property type="molecule type" value="Genomic_DNA"/>
</dbReference>
<accession>A0A418YEB9</accession>
<evidence type="ECO:0000256" key="1">
    <source>
        <dbReference type="SAM" id="SignalP"/>
    </source>
</evidence>
<protein>
    <recommendedName>
        <fullName evidence="4">CopL family metal-binding regulatory protein</fullName>
    </recommendedName>
</protein>
<keyword evidence="1" id="KW-0732">Signal</keyword>
<dbReference type="AlphaFoldDB" id="A0A418YEB9"/>
<dbReference type="RefSeq" id="WP_147378758.1">
    <property type="nucleotide sequence ID" value="NZ_QZCH01000013.1"/>
</dbReference>
<evidence type="ECO:0000313" key="2">
    <source>
        <dbReference type="EMBL" id="RJG47480.1"/>
    </source>
</evidence>
<evidence type="ECO:0000313" key="3">
    <source>
        <dbReference type="Proteomes" id="UP000283255"/>
    </source>
</evidence>
<reference evidence="2 3" key="2">
    <citation type="submission" date="2019-01" db="EMBL/GenBank/DDBJ databases">
        <title>Motilimonas pumilus sp. nov., isolated from the gut of sea cucumber (Apostichopus japonicus).</title>
        <authorList>
            <person name="Wang F.-Q."/>
            <person name="Ren L.-H."/>
            <person name="Lin Y.-W."/>
            <person name="Sun G.-H."/>
            <person name="Du Z.-J."/>
            <person name="Zhao J.-X."/>
            <person name="Liu X.-J."/>
            <person name="Liu L.-J."/>
        </authorList>
    </citation>
    <scope>NUCLEOTIDE SEQUENCE [LARGE SCALE GENOMIC DNA]</scope>
    <source>
        <strain evidence="2 3">PLHSC7-2</strain>
    </source>
</reference>
<feature type="signal peptide" evidence="1">
    <location>
        <begin position="1"/>
        <end position="21"/>
    </location>
</feature>
<sequence>MGFKLFMVLALTFASVTNSFAAMPPAADAHQPVMMSEHCDEMAAMSSTNLGHMNQASEMDCDNTCTTCCMASCALSPVILSQHPERTAPFPRRMTMADEPHSLTVQVKPDLYRPPIS</sequence>